<dbReference type="SMART" id="SM00382">
    <property type="entry name" value="AAA"/>
    <property type="match status" value="1"/>
</dbReference>
<feature type="transmembrane region" description="Helical" evidence="10">
    <location>
        <begin position="681"/>
        <end position="709"/>
    </location>
</feature>
<sequence>MKLTEEQPELQRLFAAQGAEMEAEGNRPLIVRDEAYVWLVQTGHADAFAVSLHEEEVVRQRRFLFGVEPGQLLFGYCGEDDGRNSSAGILIAGLTGTRLLRMDKAAFDRALSESPRLREEAAVRIDAWVRNWSVALAKSAPAEQAIELAPGMTAEAGEHAVLRTAALVWVRLQAGRLHWMGSGDLAVDRPGQLFPLAAASWLVAEEPSSLSACGTLEWLGQDPALEGLSGYHRCIAACLRQMYVFEERFERERLKRKTEQDEAVMERAIRRLASVTGSADGAQAADQRTGDSLYAAARLVGEAAGADVKPASAERMRKARDPVSEIAKASGFRSRQVMLKDDWWRTDNGPLLSFMEEGGRPVALLPNGAAGYRLIDPENGTETIVTEELAGRLETAAHMFYRPFPTHPLSVWDILKFGSHRTIRKDFARVLLLGIASGLLGMFVPIANGILFDTVIPAADQGPLLQIGLILLSMTAATALFEITRSMAILRIEGKMDGSIQAAVWDRLLNMPASFFRQFTAGDLSSRANSIGTIRKLLSGVAVTAIFSGLFSSFNFFLLFHYDVKLAITAAFLVLVPMLVTVGVGILQVRKQRVLLRVQGRLAGTVLQIIDGISKFRMAGAEKRAFFLWAKLFGEMKQTSFQARTISNIHAVFNAFFPIITSVVLFYLVGTNAQSLSAGQFIAFFSAFSSFLGAMLAMSTAIVSMINIVPLFERTKPILHTVPEVNEAMDDPGELSGGIEVRHVNFRYAAEQPFVLNDLSLTIRPGEFVALVGASGCGKSSLLRLLLGFEKAEAGSIFYDGQDVKSLDIRNVRNQLGVVLQHGKVMAGDIYANIVGSSNLTHEDAWEAARMAGLDQDIQQMPMGMHTVISEGGGTLSGGQRQRLLIARALARRPKILFFDEATSALDNRTQAVVSESLEKLRATRVVIAHRLSTIMNADRIFVLDKGRLVQAGTYADLMEQEGLFAELAKRQLA</sequence>
<feature type="transmembrane region" description="Helical" evidence="10">
    <location>
        <begin position="651"/>
        <end position="669"/>
    </location>
</feature>
<dbReference type="InterPro" id="IPR039421">
    <property type="entry name" value="Type_1_exporter"/>
</dbReference>
<evidence type="ECO:0000256" key="10">
    <source>
        <dbReference type="SAM" id="Phobius"/>
    </source>
</evidence>
<dbReference type="InterPro" id="IPR003439">
    <property type="entry name" value="ABC_transporter-like_ATP-bd"/>
</dbReference>
<comment type="subcellular location">
    <subcellularLocation>
        <location evidence="1">Cell membrane</location>
        <topology evidence="1">Multi-pass membrane protein</topology>
    </subcellularLocation>
</comment>
<evidence type="ECO:0000256" key="3">
    <source>
        <dbReference type="ARBA" id="ARBA00022475"/>
    </source>
</evidence>
<keyword evidence="4 10" id="KW-0812">Transmembrane</keyword>
<dbReference type="InterPro" id="IPR017871">
    <property type="entry name" value="ABC_transporter-like_CS"/>
</dbReference>
<keyword evidence="9 10" id="KW-0472">Membrane</keyword>
<dbReference type="AlphaFoldDB" id="A0A6C0P6T8"/>
<dbReference type="FunFam" id="3.40.50.300:FF:000299">
    <property type="entry name" value="ABC transporter ATP-binding protein/permease"/>
    <property type="match status" value="1"/>
</dbReference>
<evidence type="ECO:0000256" key="2">
    <source>
        <dbReference type="ARBA" id="ARBA00022448"/>
    </source>
</evidence>
<dbReference type="PROSITE" id="PS00211">
    <property type="entry name" value="ABC_TRANSPORTER_1"/>
    <property type="match status" value="1"/>
</dbReference>
<name>A0A6C0P6T8_9BACL</name>
<dbReference type="Proteomes" id="UP000479114">
    <property type="component" value="Chromosome"/>
</dbReference>
<protein>
    <submittedName>
        <fullName evidence="13">NHLP bacteriocin export ABC transporter permease/ATPase subunit</fullName>
    </submittedName>
</protein>
<dbReference type="SUPFAM" id="SSF90123">
    <property type="entry name" value="ABC transporter transmembrane region"/>
    <property type="match status" value="1"/>
</dbReference>
<dbReference type="PANTHER" id="PTHR24221:SF654">
    <property type="entry name" value="ATP-BINDING CASSETTE SUB-FAMILY B MEMBER 6"/>
    <property type="match status" value="1"/>
</dbReference>
<keyword evidence="2" id="KW-0813">Transport</keyword>
<dbReference type="Pfam" id="PF00664">
    <property type="entry name" value="ABC_membrane"/>
    <property type="match status" value="1"/>
</dbReference>
<evidence type="ECO:0000256" key="4">
    <source>
        <dbReference type="ARBA" id="ARBA00022692"/>
    </source>
</evidence>
<dbReference type="GO" id="GO:0005886">
    <property type="term" value="C:plasma membrane"/>
    <property type="evidence" value="ECO:0007669"/>
    <property type="project" value="UniProtKB-SubCell"/>
</dbReference>
<dbReference type="PROSITE" id="PS50893">
    <property type="entry name" value="ABC_TRANSPORTER_2"/>
    <property type="match status" value="1"/>
</dbReference>
<evidence type="ECO:0000256" key="5">
    <source>
        <dbReference type="ARBA" id="ARBA00022741"/>
    </source>
</evidence>
<evidence type="ECO:0000313" key="14">
    <source>
        <dbReference type="Proteomes" id="UP000479114"/>
    </source>
</evidence>
<dbReference type="NCBIfam" id="TIGR03797">
    <property type="entry name" value="NHLM_micro_ABC2"/>
    <property type="match status" value="1"/>
</dbReference>
<evidence type="ECO:0000256" key="1">
    <source>
        <dbReference type="ARBA" id="ARBA00004651"/>
    </source>
</evidence>
<dbReference type="RefSeq" id="WP_162641724.1">
    <property type="nucleotide sequence ID" value="NZ_CP048286.1"/>
</dbReference>
<accession>A0A6C0P6T8</accession>
<dbReference type="Pfam" id="PF00005">
    <property type="entry name" value="ABC_tran"/>
    <property type="match status" value="1"/>
</dbReference>
<feature type="transmembrane region" description="Helical" evidence="10">
    <location>
        <begin position="537"/>
        <end position="560"/>
    </location>
</feature>
<gene>
    <name evidence="13" type="ORF">GZH47_16860</name>
</gene>
<keyword evidence="14" id="KW-1185">Reference proteome</keyword>
<dbReference type="InterPro" id="IPR022515">
    <property type="entry name" value="NHPM_micro_ABC2"/>
</dbReference>
<dbReference type="Gene3D" id="3.40.50.300">
    <property type="entry name" value="P-loop containing nucleotide triphosphate hydrolases"/>
    <property type="match status" value="1"/>
</dbReference>
<feature type="transmembrane region" description="Helical" evidence="10">
    <location>
        <begin position="566"/>
        <end position="587"/>
    </location>
</feature>
<dbReference type="GO" id="GO:0008234">
    <property type="term" value="F:cysteine-type peptidase activity"/>
    <property type="evidence" value="ECO:0007669"/>
    <property type="project" value="UniProtKB-KW"/>
</dbReference>
<dbReference type="GO" id="GO:0005524">
    <property type="term" value="F:ATP binding"/>
    <property type="evidence" value="ECO:0007669"/>
    <property type="project" value="UniProtKB-KW"/>
</dbReference>
<feature type="transmembrane region" description="Helical" evidence="10">
    <location>
        <begin position="430"/>
        <end position="452"/>
    </location>
</feature>
<keyword evidence="8 10" id="KW-1133">Transmembrane helix</keyword>
<feature type="domain" description="ABC transmembrane type-1" evidence="12">
    <location>
        <begin position="430"/>
        <end position="707"/>
    </location>
</feature>
<dbReference type="PANTHER" id="PTHR24221">
    <property type="entry name" value="ATP-BINDING CASSETTE SUB-FAMILY B"/>
    <property type="match status" value="1"/>
</dbReference>
<evidence type="ECO:0000256" key="9">
    <source>
        <dbReference type="ARBA" id="ARBA00023136"/>
    </source>
</evidence>
<evidence type="ECO:0000259" key="11">
    <source>
        <dbReference type="PROSITE" id="PS50893"/>
    </source>
</evidence>
<feature type="transmembrane region" description="Helical" evidence="10">
    <location>
        <begin position="464"/>
        <end position="483"/>
    </location>
</feature>
<keyword evidence="3" id="KW-1003">Cell membrane</keyword>
<dbReference type="GO" id="GO:0140359">
    <property type="term" value="F:ABC-type transporter activity"/>
    <property type="evidence" value="ECO:0007669"/>
    <property type="project" value="InterPro"/>
</dbReference>
<keyword evidence="6" id="KW-0788">Thiol protease</keyword>
<dbReference type="GO" id="GO:0034040">
    <property type="term" value="F:ATPase-coupled lipid transmembrane transporter activity"/>
    <property type="evidence" value="ECO:0007669"/>
    <property type="project" value="TreeGrafter"/>
</dbReference>
<dbReference type="SUPFAM" id="SSF52540">
    <property type="entry name" value="P-loop containing nucleoside triphosphate hydrolases"/>
    <property type="match status" value="1"/>
</dbReference>
<feature type="domain" description="ABC transporter" evidence="11">
    <location>
        <begin position="741"/>
        <end position="971"/>
    </location>
</feature>
<evidence type="ECO:0000259" key="12">
    <source>
        <dbReference type="PROSITE" id="PS50929"/>
    </source>
</evidence>
<keyword evidence="5" id="KW-0547">Nucleotide-binding</keyword>
<dbReference type="InterPro" id="IPR036640">
    <property type="entry name" value="ABC1_TM_sf"/>
</dbReference>
<evidence type="ECO:0000313" key="13">
    <source>
        <dbReference type="EMBL" id="QHW32312.1"/>
    </source>
</evidence>
<dbReference type="InterPro" id="IPR011527">
    <property type="entry name" value="ABC1_TM_dom"/>
</dbReference>
<dbReference type="InterPro" id="IPR003593">
    <property type="entry name" value="AAA+_ATPase"/>
</dbReference>
<dbReference type="KEGG" id="prz:GZH47_16860"/>
<proteinExistence type="predicted"/>
<keyword evidence="6" id="KW-0378">Hydrolase</keyword>
<keyword evidence="7" id="KW-0067">ATP-binding</keyword>
<dbReference type="GO" id="GO:0016887">
    <property type="term" value="F:ATP hydrolysis activity"/>
    <property type="evidence" value="ECO:0007669"/>
    <property type="project" value="InterPro"/>
</dbReference>
<evidence type="ECO:0000256" key="6">
    <source>
        <dbReference type="ARBA" id="ARBA00022807"/>
    </source>
</evidence>
<dbReference type="Gene3D" id="1.20.1560.10">
    <property type="entry name" value="ABC transporter type 1, transmembrane domain"/>
    <property type="match status" value="1"/>
</dbReference>
<evidence type="ECO:0000256" key="7">
    <source>
        <dbReference type="ARBA" id="ARBA00022840"/>
    </source>
</evidence>
<organism evidence="13 14">
    <name type="scientific">Paenibacillus rhizovicinus</name>
    <dbReference type="NCBI Taxonomy" id="2704463"/>
    <lineage>
        <taxon>Bacteria</taxon>
        <taxon>Bacillati</taxon>
        <taxon>Bacillota</taxon>
        <taxon>Bacilli</taxon>
        <taxon>Bacillales</taxon>
        <taxon>Paenibacillaceae</taxon>
        <taxon>Paenibacillus</taxon>
    </lineage>
</organism>
<reference evidence="13 14" key="1">
    <citation type="submission" date="2020-02" db="EMBL/GenBank/DDBJ databases">
        <title>Paenibacillus sp. nov., isolated from rhizosphere soil of tomato.</title>
        <authorList>
            <person name="Weon H.-Y."/>
            <person name="Lee S.A."/>
        </authorList>
    </citation>
    <scope>NUCLEOTIDE SEQUENCE [LARGE SCALE GENOMIC DNA]</scope>
    <source>
        <strain evidence="13 14">14171R-81</strain>
    </source>
</reference>
<dbReference type="InterPro" id="IPR027417">
    <property type="entry name" value="P-loop_NTPase"/>
</dbReference>
<dbReference type="PROSITE" id="PS50929">
    <property type="entry name" value="ABC_TM1F"/>
    <property type="match status" value="1"/>
</dbReference>
<keyword evidence="6" id="KW-0645">Protease</keyword>
<dbReference type="EMBL" id="CP048286">
    <property type="protein sequence ID" value="QHW32312.1"/>
    <property type="molecule type" value="Genomic_DNA"/>
</dbReference>
<evidence type="ECO:0000256" key="8">
    <source>
        <dbReference type="ARBA" id="ARBA00022989"/>
    </source>
</evidence>